<gene>
    <name evidence="9" type="ORF">D8M06_09070</name>
</gene>
<keyword evidence="2 6" id="KW-0805">Transcription regulation</keyword>
<dbReference type="GO" id="GO:0016987">
    <property type="term" value="F:sigma factor activity"/>
    <property type="evidence" value="ECO:0007669"/>
    <property type="project" value="UniProtKB-KW"/>
</dbReference>
<dbReference type="GO" id="GO:0003677">
    <property type="term" value="F:DNA binding"/>
    <property type="evidence" value="ECO:0007669"/>
    <property type="project" value="UniProtKB-KW"/>
</dbReference>
<protein>
    <recommendedName>
        <fullName evidence="6">RNA polymerase sigma factor</fullName>
    </recommendedName>
</protein>
<dbReference type="PANTHER" id="PTHR43133:SF8">
    <property type="entry name" value="RNA POLYMERASE SIGMA FACTOR HI_1459-RELATED"/>
    <property type="match status" value="1"/>
</dbReference>
<evidence type="ECO:0000313" key="9">
    <source>
        <dbReference type="EMBL" id="RKQ33962.1"/>
    </source>
</evidence>
<dbReference type="AlphaFoldDB" id="A0A495A312"/>
<proteinExistence type="inferred from homology"/>
<dbReference type="InterPro" id="IPR007627">
    <property type="entry name" value="RNA_pol_sigma70_r2"/>
</dbReference>
<dbReference type="EMBL" id="RBZP01000005">
    <property type="protein sequence ID" value="RKQ33962.1"/>
    <property type="molecule type" value="Genomic_DNA"/>
</dbReference>
<name>A0A495A312_9BACI</name>
<keyword evidence="4 6" id="KW-0238">DNA-binding</keyword>
<keyword evidence="5 6" id="KW-0804">Transcription</keyword>
<feature type="domain" description="RNA polymerase sigma-70 region 2" evidence="7">
    <location>
        <begin position="12"/>
        <end position="77"/>
    </location>
</feature>
<evidence type="ECO:0000256" key="2">
    <source>
        <dbReference type="ARBA" id="ARBA00023015"/>
    </source>
</evidence>
<evidence type="ECO:0000256" key="3">
    <source>
        <dbReference type="ARBA" id="ARBA00023082"/>
    </source>
</evidence>
<reference evidence="9 10" key="1">
    <citation type="journal article" date="2016" name="Int. J. Syst. Evol. Microbiol.">
        <title>Oceanobacillus halophilus sp. nov., a novel moderately halophilic bacterium from a hypersaline lake.</title>
        <authorList>
            <person name="Amoozegar M.A."/>
            <person name="Bagheri M."/>
            <person name="Makhdoumi A."/>
            <person name="Nikou M.M."/>
            <person name="Fazeli S.A.S."/>
            <person name="Schumann P."/>
            <person name="Sproer C."/>
            <person name="Sanchez-Porro C."/>
            <person name="Ventosa A."/>
        </authorList>
    </citation>
    <scope>NUCLEOTIDE SEQUENCE [LARGE SCALE GENOMIC DNA]</scope>
    <source>
        <strain evidence="9 10">DSM 23996</strain>
    </source>
</reference>
<dbReference type="InterPro" id="IPR039425">
    <property type="entry name" value="RNA_pol_sigma-70-like"/>
</dbReference>
<dbReference type="InterPro" id="IPR013324">
    <property type="entry name" value="RNA_pol_sigma_r3/r4-like"/>
</dbReference>
<evidence type="ECO:0000259" key="7">
    <source>
        <dbReference type="Pfam" id="PF04542"/>
    </source>
</evidence>
<evidence type="ECO:0000256" key="5">
    <source>
        <dbReference type="ARBA" id="ARBA00023163"/>
    </source>
</evidence>
<dbReference type="NCBIfam" id="TIGR02937">
    <property type="entry name" value="sigma70-ECF"/>
    <property type="match status" value="1"/>
</dbReference>
<dbReference type="InterPro" id="IPR036388">
    <property type="entry name" value="WH-like_DNA-bd_sf"/>
</dbReference>
<sequence length="174" mass="20716">MSNKQRVITDWYSKYSSSIYRYILMTIRHAHHAEDLTQETFLKAYKYFHSFKWEANPKTWLFSIAHNVTVDFMRKKQPYLYLMEMFPIKAAKGESPDEIVQINESSNELFQAIGRLKKSYREIIILRKIKEFSIKETAEILNWSESKVKSTLSRAIQALEKELLKEGFVYENTI</sequence>
<dbReference type="SUPFAM" id="SSF88659">
    <property type="entry name" value="Sigma3 and sigma4 domains of RNA polymerase sigma factors"/>
    <property type="match status" value="1"/>
</dbReference>
<comment type="similarity">
    <text evidence="1 6">Belongs to the sigma-70 factor family. ECF subfamily.</text>
</comment>
<dbReference type="CDD" id="cd06171">
    <property type="entry name" value="Sigma70_r4"/>
    <property type="match status" value="1"/>
</dbReference>
<dbReference type="InterPro" id="IPR000838">
    <property type="entry name" value="RNA_pol_sigma70_ECF_CS"/>
</dbReference>
<evidence type="ECO:0000259" key="8">
    <source>
        <dbReference type="Pfam" id="PF08281"/>
    </source>
</evidence>
<dbReference type="InterPro" id="IPR013325">
    <property type="entry name" value="RNA_pol_sigma_r2"/>
</dbReference>
<evidence type="ECO:0000256" key="6">
    <source>
        <dbReference type="RuleBase" id="RU000716"/>
    </source>
</evidence>
<evidence type="ECO:0000256" key="4">
    <source>
        <dbReference type="ARBA" id="ARBA00023125"/>
    </source>
</evidence>
<dbReference type="PROSITE" id="PS01063">
    <property type="entry name" value="SIGMA70_ECF"/>
    <property type="match status" value="1"/>
</dbReference>
<comment type="caution">
    <text evidence="9">The sequence shown here is derived from an EMBL/GenBank/DDBJ whole genome shotgun (WGS) entry which is preliminary data.</text>
</comment>
<dbReference type="InterPro" id="IPR014284">
    <property type="entry name" value="RNA_pol_sigma-70_dom"/>
</dbReference>
<dbReference type="RefSeq" id="WP_121204076.1">
    <property type="nucleotide sequence ID" value="NZ_RBZP01000005.1"/>
</dbReference>
<dbReference type="Gene3D" id="1.10.1740.10">
    <property type="match status" value="1"/>
</dbReference>
<dbReference type="PANTHER" id="PTHR43133">
    <property type="entry name" value="RNA POLYMERASE ECF-TYPE SIGMA FACTO"/>
    <property type="match status" value="1"/>
</dbReference>
<dbReference type="SUPFAM" id="SSF88946">
    <property type="entry name" value="Sigma2 domain of RNA polymerase sigma factors"/>
    <property type="match status" value="1"/>
</dbReference>
<keyword evidence="10" id="KW-1185">Reference proteome</keyword>
<dbReference type="OrthoDB" id="9794508at2"/>
<dbReference type="GO" id="GO:0006950">
    <property type="term" value="P:response to stress"/>
    <property type="evidence" value="ECO:0007669"/>
    <property type="project" value="UniProtKB-ARBA"/>
</dbReference>
<dbReference type="Pfam" id="PF04542">
    <property type="entry name" value="Sigma70_r2"/>
    <property type="match status" value="1"/>
</dbReference>
<dbReference type="GO" id="GO:0006352">
    <property type="term" value="P:DNA-templated transcription initiation"/>
    <property type="evidence" value="ECO:0007669"/>
    <property type="project" value="InterPro"/>
</dbReference>
<dbReference type="Pfam" id="PF08281">
    <property type="entry name" value="Sigma70_r4_2"/>
    <property type="match status" value="1"/>
</dbReference>
<feature type="domain" description="RNA polymerase sigma factor 70 region 4 type 2" evidence="8">
    <location>
        <begin position="108"/>
        <end position="159"/>
    </location>
</feature>
<dbReference type="Gene3D" id="1.10.10.10">
    <property type="entry name" value="Winged helix-like DNA-binding domain superfamily/Winged helix DNA-binding domain"/>
    <property type="match status" value="1"/>
</dbReference>
<evidence type="ECO:0000313" key="10">
    <source>
        <dbReference type="Proteomes" id="UP000269301"/>
    </source>
</evidence>
<organism evidence="9 10">
    <name type="scientific">Oceanobacillus halophilus</name>
    <dbReference type="NCBI Taxonomy" id="930130"/>
    <lineage>
        <taxon>Bacteria</taxon>
        <taxon>Bacillati</taxon>
        <taxon>Bacillota</taxon>
        <taxon>Bacilli</taxon>
        <taxon>Bacillales</taxon>
        <taxon>Bacillaceae</taxon>
        <taxon>Oceanobacillus</taxon>
    </lineage>
</organism>
<dbReference type="InterPro" id="IPR013249">
    <property type="entry name" value="RNA_pol_sigma70_r4_t2"/>
</dbReference>
<keyword evidence="3 6" id="KW-0731">Sigma factor</keyword>
<evidence type="ECO:0000256" key="1">
    <source>
        <dbReference type="ARBA" id="ARBA00010641"/>
    </source>
</evidence>
<accession>A0A495A312</accession>
<dbReference type="Proteomes" id="UP000269301">
    <property type="component" value="Unassembled WGS sequence"/>
</dbReference>